<comment type="caution">
    <text evidence="5">The sequence shown here is derived from an EMBL/GenBank/DDBJ whole genome shotgun (WGS) entry which is preliminary data.</text>
</comment>
<dbReference type="RefSeq" id="WP_131517337.1">
    <property type="nucleotide sequence ID" value="NZ_SJKD01000008.1"/>
</dbReference>
<dbReference type="InterPro" id="IPR036271">
    <property type="entry name" value="Tet_transcr_reg_TetR-rel_C_sf"/>
</dbReference>
<dbReference type="PANTHER" id="PTHR30055:SF146">
    <property type="entry name" value="HTH-TYPE TRANSCRIPTIONAL DUAL REGULATOR CECR"/>
    <property type="match status" value="1"/>
</dbReference>
<feature type="domain" description="HTH tetR-type" evidence="4">
    <location>
        <begin position="21"/>
        <end position="81"/>
    </location>
</feature>
<organism evidence="5 6">
    <name type="scientific">Kribbella capetownensis</name>
    <dbReference type="NCBI Taxonomy" id="1572659"/>
    <lineage>
        <taxon>Bacteria</taxon>
        <taxon>Bacillati</taxon>
        <taxon>Actinomycetota</taxon>
        <taxon>Actinomycetes</taxon>
        <taxon>Propionibacteriales</taxon>
        <taxon>Kribbellaceae</taxon>
        <taxon>Kribbella</taxon>
    </lineage>
</organism>
<dbReference type="GO" id="GO:0000976">
    <property type="term" value="F:transcription cis-regulatory region binding"/>
    <property type="evidence" value="ECO:0007669"/>
    <property type="project" value="TreeGrafter"/>
</dbReference>
<dbReference type="PROSITE" id="PS50977">
    <property type="entry name" value="HTH_TETR_2"/>
    <property type="match status" value="1"/>
</dbReference>
<dbReference type="InterPro" id="IPR039536">
    <property type="entry name" value="TetR_C_Proteobacteria"/>
</dbReference>
<accession>A0A4R0JDU0</accession>
<dbReference type="Gene3D" id="1.10.357.10">
    <property type="entry name" value="Tetracycline Repressor, domain 2"/>
    <property type="match status" value="1"/>
</dbReference>
<dbReference type="InterPro" id="IPR050109">
    <property type="entry name" value="HTH-type_TetR-like_transc_reg"/>
</dbReference>
<dbReference type="Pfam" id="PF00440">
    <property type="entry name" value="TetR_N"/>
    <property type="match status" value="1"/>
</dbReference>
<gene>
    <name evidence="5" type="ORF">E0H75_31435</name>
</gene>
<dbReference type="SUPFAM" id="SSF48498">
    <property type="entry name" value="Tetracyclin repressor-like, C-terminal domain"/>
    <property type="match status" value="1"/>
</dbReference>
<proteinExistence type="predicted"/>
<dbReference type="EMBL" id="SJKD01000008">
    <property type="protein sequence ID" value="TCC45033.1"/>
    <property type="molecule type" value="Genomic_DNA"/>
</dbReference>
<dbReference type="Pfam" id="PF14246">
    <property type="entry name" value="TetR_C_7"/>
    <property type="match status" value="1"/>
</dbReference>
<name>A0A4R0JDU0_9ACTN</name>
<dbReference type="Proteomes" id="UP000293342">
    <property type="component" value="Unassembled WGS sequence"/>
</dbReference>
<sequence>MTRAVDGGPRKRGRPTESEREQRREEILDAAVRLFLRHGYGGVSLDRLATEAKVTKRTIYGYVGDKTEVFTAAVARLNREVLPEAEPVDRQARTPGANALEALAVRLVITLHSDVAIGLHRMVVAEAHQFPDLATGFYAAGPQRYIDALSDLVPCPEELFTLLLGEPHRRRLLGLDAPPSRARAEAHVNGVLQLLDL</sequence>
<feature type="DNA-binding region" description="H-T-H motif" evidence="2">
    <location>
        <begin position="44"/>
        <end position="63"/>
    </location>
</feature>
<evidence type="ECO:0000259" key="4">
    <source>
        <dbReference type="PROSITE" id="PS50977"/>
    </source>
</evidence>
<dbReference type="AlphaFoldDB" id="A0A4R0JDU0"/>
<feature type="compositionally biased region" description="Basic and acidic residues" evidence="3">
    <location>
        <begin position="14"/>
        <end position="23"/>
    </location>
</feature>
<evidence type="ECO:0000256" key="2">
    <source>
        <dbReference type="PROSITE-ProRule" id="PRU00335"/>
    </source>
</evidence>
<dbReference type="PRINTS" id="PR00455">
    <property type="entry name" value="HTHTETR"/>
</dbReference>
<evidence type="ECO:0000313" key="5">
    <source>
        <dbReference type="EMBL" id="TCC45033.1"/>
    </source>
</evidence>
<keyword evidence="6" id="KW-1185">Reference proteome</keyword>
<dbReference type="SUPFAM" id="SSF46689">
    <property type="entry name" value="Homeodomain-like"/>
    <property type="match status" value="1"/>
</dbReference>
<dbReference type="InterPro" id="IPR023772">
    <property type="entry name" value="DNA-bd_HTH_TetR-type_CS"/>
</dbReference>
<feature type="region of interest" description="Disordered" evidence="3">
    <location>
        <begin position="1"/>
        <end position="23"/>
    </location>
</feature>
<dbReference type="PANTHER" id="PTHR30055">
    <property type="entry name" value="HTH-TYPE TRANSCRIPTIONAL REGULATOR RUTR"/>
    <property type="match status" value="1"/>
</dbReference>
<dbReference type="OrthoDB" id="3767959at2"/>
<dbReference type="GO" id="GO:0003700">
    <property type="term" value="F:DNA-binding transcription factor activity"/>
    <property type="evidence" value="ECO:0007669"/>
    <property type="project" value="TreeGrafter"/>
</dbReference>
<evidence type="ECO:0000256" key="1">
    <source>
        <dbReference type="ARBA" id="ARBA00023125"/>
    </source>
</evidence>
<dbReference type="PROSITE" id="PS01081">
    <property type="entry name" value="HTH_TETR_1"/>
    <property type="match status" value="1"/>
</dbReference>
<evidence type="ECO:0000256" key="3">
    <source>
        <dbReference type="SAM" id="MobiDB-lite"/>
    </source>
</evidence>
<dbReference type="InterPro" id="IPR001647">
    <property type="entry name" value="HTH_TetR"/>
</dbReference>
<protein>
    <submittedName>
        <fullName evidence="5">TetR/AcrR family transcriptional regulator</fullName>
    </submittedName>
</protein>
<dbReference type="InterPro" id="IPR009057">
    <property type="entry name" value="Homeodomain-like_sf"/>
</dbReference>
<evidence type="ECO:0000313" key="6">
    <source>
        <dbReference type="Proteomes" id="UP000293342"/>
    </source>
</evidence>
<keyword evidence="1 2" id="KW-0238">DNA-binding</keyword>
<reference evidence="5 6" key="1">
    <citation type="submission" date="2019-02" db="EMBL/GenBank/DDBJ databases">
        <title>Kribbella capetownensis sp. nov. and Kribbella speibonae sp. nov., isolated from soil.</title>
        <authorList>
            <person name="Curtis S.M."/>
            <person name="Norton I."/>
            <person name="Everest G.J."/>
            <person name="Meyers P.R."/>
        </authorList>
    </citation>
    <scope>NUCLEOTIDE SEQUENCE [LARGE SCALE GENOMIC DNA]</scope>
    <source>
        <strain evidence="5 6">YM53</strain>
    </source>
</reference>